<evidence type="ECO:0000313" key="3">
    <source>
        <dbReference type="Proteomes" id="UP000030106"/>
    </source>
</evidence>
<gene>
    <name evidence="2" type="ORF">BBAD15_g1647</name>
</gene>
<reference evidence="2 3" key="1">
    <citation type="submission" date="2012-10" db="EMBL/GenBank/DDBJ databases">
        <title>Genome sequencing and analysis of entomopathogenic fungi Beauveria bassiana D1-5.</title>
        <authorList>
            <person name="Li Q."/>
            <person name="Wang L."/>
            <person name="Zhang Z."/>
            <person name="Wang Q."/>
            <person name="Ren J."/>
            <person name="Wang M."/>
            <person name="Xu W."/>
            <person name="Wang J."/>
            <person name="Lu Y."/>
            <person name="Du Q."/>
            <person name="Sun Z."/>
        </authorList>
    </citation>
    <scope>NUCLEOTIDE SEQUENCE [LARGE SCALE GENOMIC DNA]</scope>
    <source>
        <strain evidence="2 3">D1-5</strain>
    </source>
</reference>
<dbReference type="HOGENOM" id="CLU_255115_0_0_1"/>
<dbReference type="InterPro" id="IPR052609">
    <property type="entry name" value="Ribosome_Biogenesis_Reg"/>
</dbReference>
<dbReference type="PANTHER" id="PTHR15682">
    <property type="entry name" value="UNHEALTHY RIBOSOME BIOGENESIS PROTEIN 2 HOMOLOG"/>
    <property type="match status" value="1"/>
</dbReference>
<accession>A0A0A2VYB0</accession>
<dbReference type="Proteomes" id="UP000030106">
    <property type="component" value="Unassembled WGS sequence"/>
</dbReference>
<dbReference type="OrthoDB" id="160374at2759"/>
<evidence type="ECO:0000259" key="1">
    <source>
        <dbReference type="Pfam" id="PF10441"/>
    </source>
</evidence>
<dbReference type="STRING" id="1245745.A0A0A2VYB0"/>
<organism evidence="2 3">
    <name type="scientific">Beauveria bassiana D1-5</name>
    <dbReference type="NCBI Taxonomy" id="1245745"/>
    <lineage>
        <taxon>Eukaryota</taxon>
        <taxon>Fungi</taxon>
        <taxon>Dikarya</taxon>
        <taxon>Ascomycota</taxon>
        <taxon>Pezizomycotina</taxon>
        <taxon>Sordariomycetes</taxon>
        <taxon>Hypocreomycetidae</taxon>
        <taxon>Hypocreales</taxon>
        <taxon>Cordycipitaceae</taxon>
        <taxon>Beauveria</taxon>
    </lineage>
</organism>
<sequence>MEADNLIKIVRGLDQSGPGEDGKNLDLLWTKLVSSSDDSFHAAEESTLRWLLKSMNGNATTAEAMRRHPLTWTMLDCVFTRIPLFSLAKSLADRKFVAVLQQTLKDISIVASDNEQHIAKKRKRSSMIQFGSDEIKQPHGRLATAKSLFATLNSLLNRLDDATAAIARDNIGAEHIRSLFCMSAADTAALLAPAFSVCQLLMDIEMYDIEGAEEWVAVASSLWDLHMQGNDDMSEIAIRLFTIPASILASLENLSENGHISTPTILKSRWSEDLQEFLQRNLILPCRTAFLNRQDFAPITRALDVSQARIHMTAPSLYFLAARSSDTNAEGERRKNTVEWMKRVFEEVETAIHDRPDRNILIKLIIRQAIEKSIPVDVKNLREIARGYVLKNEPTDWALLGSIVACDPAVFQTSGDGSDLLASICDKISKASSIESHQQIAEVLGAIRQSFVIRRDLVAFLQLWFTELRKVEESKKAEQSSWFGEGPKKYKSEYLHDLIEKELSVSQLSEFVSWLESQGTQSSPKSLCTVSDTISEGLKRETFIDTVGLRLFQMTWTACAELTDLPARWRISSKTMRWAKPDEKISIWQSLKDKVKHILKKGGLDVAETFECFCFCYNAWDALATDADAAKEPAKLIQNFSERLAKNLMSESSIKKITVLDRAGSEFNTFDDEISASCYLDVFLAGGSRFNRLFSMASGGVPEPLKNATAASQLDLKDKKVLYQKVFLNDMNLNEAKLARTLVDQVIEALEVSGKEKGWPDSDATLVLQILSRIPLDSFNRWQREKVMNTLNLNSGKMVRSPKKTALFSWKQILSLTTKMMARATFYSDMTFDHLVRLAEAVSVCVVKNSAGDEETLEVIERFSQMASATIRQMADQVDERSTTYFGDCSAYIAAASASKFENLSGLHYSLLKSLISVVARSPNTHNNQVLSKLVVEGQGMLTKAIMSAINPLITAEALPAEPSSEQRFCLLAAADAAPSAAPLAQLYKGKPAAVQTFAGDCTSRMAEGDVVAWKVQTLLRNELPAALQLPAPKTFDTLSPLPQKLRSQLLRDFASSITKSLRVQEKMAYLRDLIDAMRAGCFTDGQTLAIQEVVSQIIASPEYTGKFDGYDLAAAYSEIVTILSKATAPANVHLCRTLYSVLEKRPQAVSQWDVEATLSTICDLSPAQESDETRLPYVWLCRLTDVIIKKHRLRIEGHYHLLLVVLETLLDRLVIHELADEEWSASQETKAHAYARLITLVCEPTAGAVSRTQHQSSLDSATDAAKRSAGRHMHIILMQYVKLQLTENVSRPIREALEPAMNSIFDITPPEGRKILNDAMDASGRAILREMFKRYVKFGKWSGV</sequence>
<dbReference type="GO" id="GO:0005730">
    <property type="term" value="C:nucleolus"/>
    <property type="evidence" value="ECO:0007669"/>
    <property type="project" value="TreeGrafter"/>
</dbReference>
<comment type="caution">
    <text evidence="2">The sequence shown here is derived from an EMBL/GenBank/DDBJ whole genome shotgun (WGS) entry which is preliminary data.</text>
</comment>
<dbReference type="EMBL" id="ANFO01000101">
    <property type="protein sequence ID" value="KGQ12618.1"/>
    <property type="molecule type" value="Genomic_DNA"/>
</dbReference>
<evidence type="ECO:0000313" key="2">
    <source>
        <dbReference type="EMBL" id="KGQ12618.1"/>
    </source>
</evidence>
<feature type="domain" description="Nucleolar 27S pre-rRNA processing Urb2/Npa2 C-terminal" evidence="1">
    <location>
        <begin position="1134"/>
        <end position="1344"/>
    </location>
</feature>
<dbReference type="Pfam" id="PF10441">
    <property type="entry name" value="Urb2"/>
    <property type="match status" value="1"/>
</dbReference>
<dbReference type="InterPro" id="IPR018849">
    <property type="entry name" value="Urb2/Npa2_C"/>
</dbReference>
<dbReference type="PANTHER" id="PTHR15682:SF2">
    <property type="entry name" value="UNHEALTHY RIBOSOME BIOGENESIS PROTEIN 2 HOMOLOG"/>
    <property type="match status" value="1"/>
</dbReference>
<proteinExistence type="predicted"/>
<protein>
    <submittedName>
        <fullName evidence="2">Nucleolar pre-ribosomal-associated protein 2</fullName>
    </submittedName>
</protein>
<dbReference type="GO" id="GO:0042254">
    <property type="term" value="P:ribosome biogenesis"/>
    <property type="evidence" value="ECO:0007669"/>
    <property type="project" value="TreeGrafter"/>
</dbReference>
<dbReference type="eggNOG" id="ENOG502QTEB">
    <property type="taxonomic scope" value="Eukaryota"/>
</dbReference>
<name>A0A0A2VYB0_BEABA</name>